<dbReference type="EMBL" id="LMVM01000023">
    <property type="protein sequence ID" value="PAV04498.1"/>
    <property type="molecule type" value="Genomic_DNA"/>
</dbReference>
<dbReference type="InterPro" id="IPR058364">
    <property type="entry name" value="DUF8051"/>
</dbReference>
<evidence type="ECO:0000313" key="4">
    <source>
        <dbReference type="Proteomes" id="UP000217784"/>
    </source>
</evidence>
<accession>A0A2A2H525</accession>
<keyword evidence="4" id="KW-1185">Reference proteome</keyword>
<keyword evidence="1" id="KW-0812">Transmembrane</keyword>
<feature type="domain" description="DUF8051" evidence="2">
    <location>
        <begin position="6"/>
        <end position="119"/>
    </location>
</feature>
<proteinExistence type="predicted"/>
<reference evidence="3 4" key="1">
    <citation type="journal article" date="2017" name="BMC Genomics">
        <title>Genomic analysis of methanogenic archaea reveals a shift towards energy conservation.</title>
        <authorList>
            <person name="Gilmore S.P."/>
            <person name="Henske J.K."/>
            <person name="Sexton J.A."/>
            <person name="Solomon K.V."/>
            <person name="Seppala S."/>
            <person name="Yoo J.I."/>
            <person name="Huyett L.M."/>
            <person name="Pressman A."/>
            <person name="Cogan J.Z."/>
            <person name="Kivenson V."/>
            <person name="Peng X."/>
            <person name="Tan Y."/>
            <person name="Valentine D.L."/>
            <person name="O'Malley M.A."/>
        </authorList>
    </citation>
    <scope>NUCLEOTIDE SEQUENCE [LARGE SCALE GENOMIC DNA]</scope>
    <source>
        <strain evidence="3 4">M.o.H.</strain>
    </source>
</reference>
<organism evidence="3 4">
    <name type="scientific">Methanobacterium bryantii</name>
    <dbReference type="NCBI Taxonomy" id="2161"/>
    <lineage>
        <taxon>Archaea</taxon>
        <taxon>Methanobacteriati</taxon>
        <taxon>Methanobacteriota</taxon>
        <taxon>Methanomada group</taxon>
        <taxon>Methanobacteria</taxon>
        <taxon>Methanobacteriales</taxon>
        <taxon>Methanobacteriaceae</taxon>
        <taxon>Methanobacterium</taxon>
    </lineage>
</organism>
<feature type="transmembrane region" description="Helical" evidence="1">
    <location>
        <begin position="103"/>
        <end position="122"/>
    </location>
</feature>
<dbReference type="AlphaFoldDB" id="A0A2A2H525"/>
<evidence type="ECO:0000256" key="1">
    <source>
        <dbReference type="SAM" id="Phobius"/>
    </source>
</evidence>
<feature type="transmembrane region" description="Helical" evidence="1">
    <location>
        <begin position="6"/>
        <end position="27"/>
    </location>
</feature>
<name>A0A2A2H525_METBR</name>
<feature type="transmembrane region" description="Helical" evidence="1">
    <location>
        <begin position="39"/>
        <end position="62"/>
    </location>
</feature>
<protein>
    <recommendedName>
        <fullName evidence="2">DUF8051 domain-containing protein</fullName>
    </recommendedName>
</protein>
<dbReference type="Pfam" id="PF26225">
    <property type="entry name" value="DUF8051"/>
    <property type="match status" value="1"/>
</dbReference>
<dbReference type="Proteomes" id="UP000217784">
    <property type="component" value="Unassembled WGS sequence"/>
</dbReference>
<comment type="caution">
    <text evidence="3">The sequence shown here is derived from an EMBL/GenBank/DDBJ whole genome shotgun (WGS) entry which is preliminary data.</text>
</comment>
<evidence type="ECO:0000259" key="2">
    <source>
        <dbReference type="Pfam" id="PF26225"/>
    </source>
</evidence>
<evidence type="ECO:0000313" key="3">
    <source>
        <dbReference type="EMBL" id="PAV04498.1"/>
    </source>
</evidence>
<keyword evidence="1" id="KW-1133">Transmembrane helix</keyword>
<gene>
    <name evidence="3" type="ORF">ASJ80_06605</name>
</gene>
<sequence>MNLTTSLILFLNVTLLSILVPGGPVENRDFDYLKKTPSIYYGFSIFLISLILISLALCYFVLLDNLWAFKVSLAAGALYFMVYILDLLKIFPRSPTPMSKMLMLIEIINMMLALLLVIFFSGQTVYLKQHLHFIIKTSQKNSATYIPNV</sequence>
<keyword evidence="1" id="KW-0472">Membrane</keyword>
<feature type="transmembrane region" description="Helical" evidence="1">
    <location>
        <begin position="68"/>
        <end position="91"/>
    </location>
</feature>